<gene>
    <name evidence="3" type="ORF">KAK10_07920</name>
</gene>
<sequence>MKQQSKKLKKSANKVIFGVFGGIAEYYQINANILRIGYIIVAIVLNKILAINVSLWIGIYILLAVIMPAAQTKKTRIFQMFNEFRHVQDDYSQNTHDDTTNKNKRKIINAVEVDEEKEKGNK</sequence>
<keyword evidence="1" id="KW-0812">Transmembrane</keyword>
<evidence type="ECO:0000256" key="1">
    <source>
        <dbReference type="SAM" id="Phobius"/>
    </source>
</evidence>
<dbReference type="Pfam" id="PF04024">
    <property type="entry name" value="PspC"/>
    <property type="match status" value="1"/>
</dbReference>
<protein>
    <submittedName>
        <fullName evidence="3">PspC domain-containing protein</fullName>
    </submittedName>
</protein>
<comment type="caution">
    <text evidence="3">The sequence shown here is derived from an EMBL/GenBank/DDBJ whole genome shotgun (WGS) entry which is preliminary data.</text>
</comment>
<keyword evidence="1" id="KW-0472">Membrane</keyword>
<dbReference type="EMBL" id="JAGMVS010000069">
    <property type="protein sequence ID" value="MCM2437833.1"/>
    <property type="molecule type" value="Genomic_DNA"/>
</dbReference>
<proteinExistence type="predicted"/>
<evidence type="ECO:0000259" key="2">
    <source>
        <dbReference type="Pfam" id="PF04024"/>
    </source>
</evidence>
<evidence type="ECO:0000313" key="3">
    <source>
        <dbReference type="EMBL" id="MCM2437833.1"/>
    </source>
</evidence>
<feature type="domain" description="Phage shock protein PspC N-terminal" evidence="2">
    <location>
        <begin position="6"/>
        <end position="69"/>
    </location>
</feature>
<feature type="transmembrane region" description="Helical" evidence="1">
    <location>
        <begin position="35"/>
        <end position="66"/>
    </location>
</feature>
<dbReference type="InterPro" id="IPR007168">
    <property type="entry name" value="Phageshock_PspC_N"/>
</dbReference>
<organism evidence="3 4">
    <name type="scientific">Periweissella beninensis</name>
    <dbReference type="NCBI Taxonomy" id="504936"/>
    <lineage>
        <taxon>Bacteria</taxon>
        <taxon>Bacillati</taxon>
        <taxon>Bacillota</taxon>
        <taxon>Bacilli</taxon>
        <taxon>Lactobacillales</taxon>
        <taxon>Lactobacillaceae</taxon>
        <taxon>Periweissella</taxon>
    </lineage>
</organism>
<keyword evidence="1" id="KW-1133">Transmembrane helix</keyword>
<reference evidence="3" key="1">
    <citation type="submission" date="2021-04" db="EMBL/GenBank/DDBJ databases">
        <title>Taxonomic assessment of Weissella genus.</title>
        <authorList>
            <person name="Fanelli F."/>
            <person name="Chieffi D."/>
            <person name="Dell'Aquila A."/>
            <person name="Gyu-Sung C."/>
            <person name="Franz C.M.A.P."/>
            <person name="Fusco V."/>
        </authorList>
    </citation>
    <scope>NUCLEOTIDE SEQUENCE</scope>
    <source>
        <strain evidence="3">LMG 25373</strain>
    </source>
</reference>
<evidence type="ECO:0000313" key="4">
    <source>
        <dbReference type="Proteomes" id="UP001057481"/>
    </source>
</evidence>
<keyword evidence="4" id="KW-1185">Reference proteome</keyword>
<name>A0ABT0VJ24_9LACO</name>
<dbReference type="Proteomes" id="UP001057481">
    <property type="component" value="Unassembled WGS sequence"/>
</dbReference>
<dbReference type="RefSeq" id="WP_205143811.1">
    <property type="nucleotide sequence ID" value="NZ_JAFBDN010000011.1"/>
</dbReference>
<accession>A0ABT0VJ24</accession>